<dbReference type="SUPFAM" id="SSF51735">
    <property type="entry name" value="NAD(P)-binding Rossmann-fold domains"/>
    <property type="match status" value="1"/>
</dbReference>
<protein>
    <submittedName>
        <fullName evidence="4">NADP-binding protein</fullName>
    </submittedName>
</protein>
<dbReference type="PANTHER" id="PTHR43477:SF1">
    <property type="entry name" value="DIHYDROANTICAPSIN 7-DEHYDROGENASE"/>
    <property type="match status" value="1"/>
</dbReference>
<organism evidence="4 5">
    <name type="scientific">Dacryopinax primogenitus (strain DJM 731)</name>
    <name type="common">Brown rot fungus</name>
    <dbReference type="NCBI Taxonomy" id="1858805"/>
    <lineage>
        <taxon>Eukaryota</taxon>
        <taxon>Fungi</taxon>
        <taxon>Dikarya</taxon>
        <taxon>Basidiomycota</taxon>
        <taxon>Agaricomycotina</taxon>
        <taxon>Dacrymycetes</taxon>
        <taxon>Dacrymycetales</taxon>
        <taxon>Dacrymycetaceae</taxon>
        <taxon>Dacryopinax</taxon>
    </lineage>
</organism>
<evidence type="ECO:0000313" key="4">
    <source>
        <dbReference type="EMBL" id="EJU04235.1"/>
    </source>
</evidence>
<keyword evidence="3" id="KW-0560">Oxidoreductase</keyword>
<dbReference type="PRINTS" id="PR00081">
    <property type="entry name" value="GDHRDH"/>
</dbReference>
<keyword evidence="5" id="KW-1185">Reference proteome</keyword>
<comment type="similarity">
    <text evidence="1">Belongs to the short-chain dehydrogenases/reductases (SDR) family.</text>
</comment>
<dbReference type="Proteomes" id="UP000030653">
    <property type="component" value="Unassembled WGS sequence"/>
</dbReference>
<dbReference type="OrthoDB" id="294295at2759"/>
<reference evidence="4 5" key="1">
    <citation type="journal article" date="2012" name="Science">
        <title>The Paleozoic origin of enzymatic lignin decomposition reconstructed from 31 fungal genomes.</title>
        <authorList>
            <person name="Floudas D."/>
            <person name="Binder M."/>
            <person name="Riley R."/>
            <person name="Barry K."/>
            <person name="Blanchette R.A."/>
            <person name="Henrissat B."/>
            <person name="Martinez A.T."/>
            <person name="Otillar R."/>
            <person name="Spatafora J.W."/>
            <person name="Yadav J.S."/>
            <person name="Aerts A."/>
            <person name="Benoit I."/>
            <person name="Boyd A."/>
            <person name="Carlson A."/>
            <person name="Copeland A."/>
            <person name="Coutinho P.M."/>
            <person name="de Vries R.P."/>
            <person name="Ferreira P."/>
            <person name="Findley K."/>
            <person name="Foster B."/>
            <person name="Gaskell J."/>
            <person name="Glotzer D."/>
            <person name="Gorecki P."/>
            <person name="Heitman J."/>
            <person name="Hesse C."/>
            <person name="Hori C."/>
            <person name="Igarashi K."/>
            <person name="Jurgens J.A."/>
            <person name="Kallen N."/>
            <person name="Kersten P."/>
            <person name="Kohler A."/>
            <person name="Kuees U."/>
            <person name="Kumar T.K.A."/>
            <person name="Kuo A."/>
            <person name="LaButti K."/>
            <person name="Larrondo L.F."/>
            <person name="Lindquist E."/>
            <person name="Ling A."/>
            <person name="Lombard V."/>
            <person name="Lucas S."/>
            <person name="Lundell T."/>
            <person name="Martin R."/>
            <person name="McLaughlin D.J."/>
            <person name="Morgenstern I."/>
            <person name="Morin E."/>
            <person name="Murat C."/>
            <person name="Nagy L.G."/>
            <person name="Nolan M."/>
            <person name="Ohm R.A."/>
            <person name="Patyshakuliyeva A."/>
            <person name="Rokas A."/>
            <person name="Ruiz-Duenas F.J."/>
            <person name="Sabat G."/>
            <person name="Salamov A."/>
            <person name="Samejima M."/>
            <person name="Schmutz J."/>
            <person name="Slot J.C."/>
            <person name="St John F."/>
            <person name="Stenlid J."/>
            <person name="Sun H."/>
            <person name="Sun S."/>
            <person name="Syed K."/>
            <person name="Tsang A."/>
            <person name="Wiebenga A."/>
            <person name="Young D."/>
            <person name="Pisabarro A."/>
            <person name="Eastwood D.C."/>
            <person name="Martin F."/>
            <person name="Cullen D."/>
            <person name="Grigoriev I.V."/>
            <person name="Hibbett D.S."/>
        </authorList>
    </citation>
    <scope>NUCLEOTIDE SEQUENCE [LARGE SCALE GENOMIC DNA]</scope>
    <source>
        <strain evidence="4 5">DJM-731 SS1</strain>
    </source>
</reference>
<evidence type="ECO:0000256" key="3">
    <source>
        <dbReference type="ARBA" id="ARBA00023002"/>
    </source>
</evidence>
<dbReference type="AlphaFoldDB" id="M5G7X5"/>
<gene>
    <name evidence="4" type="ORF">DACRYDRAFT_105301</name>
</gene>
<dbReference type="HOGENOM" id="CLU_010194_15_2_1"/>
<dbReference type="PANTHER" id="PTHR43477">
    <property type="entry name" value="DIHYDROANTICAPSIN 7-DEHYDROGENASE"/>
    <property type="match status" value="1"/>
</dbReference>
<name>M5G7X5_DACPD</name>
<dbReference type="EMBL" id="JH795858">
    <property type="protein sequence ID" value="EJU04235.1"/>
    <property type="molecule type" value="Genomic_DNA"/>
</dbReference>
<dbReference type="InterPro" id="IPR051122">
    <property type="entry name" value="SDR_DHRS6-like"/>
</dbReference>
<sequence>MSIATEPSSPSLRQLVNKRIVVVGGSSGIGFAVAQSSLEQGAIVVIASSNEAKIQTAVQKLIQANNAFAGKIDGLVVDATQPDSIRALMDKIGKFDHLVWTAGDAVGMPNFLTDDLVAGAARPDLRLLAPAIAVQHVFNNKLFNEGGSVTLTTGYIAQKAIKGWTMAIAGAGSIVSFTRGLALEVAPIRVNAVAPGSVHTEMWEAASPQVVEYLKQSAINSSPLKHCGQPEECAEAYLFLMKCPMMTGSTVYVESGALLL</sequence>
<dbReference type="Gene3D" id="3.40.50.720">
    <property type="entry name" value="NAD(P)-binding Rossmann-like Domain"/>
    <property type="match status" value="1"/>
</dbReference>
<evidence type="ECO:0000256" key="1">
    <source>
        <dbReference type="ARBA" id="ARBA00006484"/>
    </source>
</evidence>
<dbReference type="OMA" id="ITAHVCD"/>
<keyword evidence="2" id="KW-0521">NADP</keyword>
<dbReference type="InterPro" id="IPR057571">
    <property type="entry name" value="SDR_PhqE-like"/>
</dbReference>
<dbReference type="Pfam" id="PF23441">
    <property type="entry name" value="SDR"/>
    <property type="match status" value="1"/>
</dbReference>
<evidence type="ECO:0000256" key="2">
    <source>
        <dbReference type="ARBA" id="ARBA00022857"/>
    </source>
</evidence>
<dbReference type="STRING" id="1858805.M5G7X5"/>
<accession>M5G7X5</accession>
<proteinExistence type="inferred from homology"/>
<dbReference type="InterPro" id="IPR036291">
    <property type="entry name" value="NAD(P)-bd_dom_sf"/>
</dbReference>
<evidence type="ECO:0000313" key="5">
    <source>
        <dbReference type="Proteomes" id="UP000030653"/>
    </source>
</evidence>
<dbReference type="CDD" id="cd05233">
    <property type="entry name" value="SDR_c"/>
    <property type="match status" value="1"/>
</dbReference>
<dbReference type="InterPro" id="IPR002347">
    <property type="entry name" value="SDR_fam"/>
</dbReference>
<dbReference type="GO" id="GO:0016491">
    <property type="term" value="F:oxidoreductase activity"/>
    <property type="evidence" value="ECO:0007669"/>
    <property type="project" value="UniProtKB-KW"/>
</dbReference>
<dbReference type="RefSeq" id="XP_040631129.1">
    <property type="nucleotide sequence ID" value="XM_040768070.1"/>
</dbReference>
<dbReference type="GeneID" id="63683132"/>